<dbReference type="Proteomes" id="UP001142610">
    <property type="component" value="Unassembled WGS sequence"/>
</dbReference>
<accession>A0A9X2L6R9</accession>
<proteinExistence type="predicted"/>
<dbReference type="RefSeq" id="WP_256617924.1">
    <property type="nucleotide sequence ID" value="NZ_JANIBC010000001.1"/>
</dbReference>
<dbReference type="Gene3D" id="3.90.230.10">
    <property type="entry name" value="Creatinase/methionine aminopeptidase superfamily"/>
    <property type="match status" value="1"/>
</dbReference>
<gene>
    <name evidence="2" type="ORF">NOG11_01835</name>
</gene>
<dbReference type="Pfam" id="PF00557">
    <property type="entry name" value="Peptidase_M24"/>
    <property type="match status" value="1"/>
</dbReference>
<feature type="domain" description="Peptidase M24" evidence="1">
    <location>
        <begin position="202"/>
        <end position="398"/>
    </location>
</feature>
<dbReference type="AlphaFoldDB" id="A0A9X2L6R9"/>
<evidence type="ECO:0000259" key="1">
    <source>
        <dbReference type="Pfam" id="PF00557"/>
    </source>
</evidence>
<sequence>MLTLLSALLLTLLQPATTGERAEVMPVLPERERAALRNALLEDRLENLLPGLMEARGIDLWVLVAREYNEDPVVETMLPATWLSARRRTILVFAREGDEVRRYAVARYPVGTMFPSAWNPEEEPDQWAALAALIEGHDPQAIGINVSEKHGLADGLSHQQHQELMAALPKKLRGRVRSADQLALDWLETRTQREMEVYPRIVRIAHDIIDEAFSEAVITPGETTTDDVRWWMRDKVTELGMEVWFHPSVTIQRAEREAVQDAAKLKPDEVIRPGDLLWVDFGITYLGLNTDTQQHTYVLRPGETEAPEGLREGLAALNRTTDHLTEAFEVGRKSNDILKAARRAATGEGLRPSYYSHGIGYHGHGGGSPIGWWDDQGTDHPMGYRPLRPMTAWSIELNNAFAVAEWGGQDVSFRAEEEAFFDGETVRFMDGRQTRFHLIPSATE</sequence>
<dbReference type="InterPro" id="IPR000994">
    <property type="entry name" value="Pept_M24"/>
</dbReference>
<comment type="caution">
    <text evidence="2">The sequence shown here is derived from an EMBL/GenBank/DDBJ whole genome shotgun (WGS) entry which is preliminary data.</text>
</comment>
<evidence type="ECO:0000313" key="3">
    <source>
        <dbReference type="Proteomes" id="UP001142610"/>
    </source>
</evidence>
<name>A0A9X2L6R9_9PROT</name>
<dbReference type="InterPro" id="IPR036005">
    <property type="entry name" value="Creatinase/aminopeptidase-like"/>
</dbReference>
<dbReference type="SUPFAM" id="SSF55920">
    <property type="entry name" value="Creatinase/aminopeptidase"/>
    <property type="match status" value="1"/>
</dbReference>
<evidence type="ECO:0000313" key="2">
    <source>
        <dbReference type="EMBL" id="MCQ8184118.1"/>
    </source>
</evidence>
<dbReference type="EMBL" id="JANIBC010000001">
    <property type="protein sequence ID" value="MCQ8184118.1"/>
    <property type="molecule type" value="Genomic_DNA"/>
</dbReference>
<keyword evidence="3" id="KW-1185">Reference proteome</keyword>
<reference evidence="2" key="1">
    <citation type="submission" date="2022-07" db="EMBL/GenBank/DDBJ databases">
        <title>Parvularcula maris sp. nov., an algicidal bacterium isolated from seawater.</title>
        <authorList>
            <person name="Li F."/>
        </authorList>
    </citation>
    <scope>NUCLEOTIDE SEQUENCE</scope>
    <source>
        <strain evidence="2">BGMRC 0090</strain>
    </source>
</reference>
<protein>
    <submittedName>
        <fullName evidence="2">M24 family metallopeptidase</fullName>
    </submittedName>
</protein>
<organism evidence="2 3">
    <name type="scientific">Parvularcula maris</name>
    <dbReference type="NCBI Taxonomy" id="2965077"/>
    <lineage>
        <taxon>Bacteria</taxon>
        <taxon>Pseudomonadati</taxon>
        <taxon>Pseudomonadota</taxon>
        <taxon>Alphaproteobacteria</taxon>
        <taxon>Parvularculales</taxon>
        <taxon>Parvularculaceae</taxon>
        <taxon>Parvularcula</taxon>
    </lineage>
</organism>